<evidence type="ECO:0000313" key="6">
    <source>
        <dbReference type="EMBL" id="RKT67842.1"/>
    </source>
</evidence>
<accession>A0A495X1J2</accession>
<dbReference type="PROSITE" id="PS50932">
    <property type="entry name" value="HTH_LACI_2"/>
    <property type="match status" value="1"/>
</dbReference>
<feature type="domain" description="HTH lacI-type" evidence="5">
    <location>
        <begin position="6"/>
        <end position="63"/>
    </location>
</feature>
<dbReference type="PANTHER" id="PTHR30146:SF148">
    <property type="entry name" value="HTH-TYPE TRANSCRIPTIONAL REPRESSOR PURR-RELATED"/>
    <property type="match status" value="1"/>
</dbReference>
<keyword evidence="3" id="KW-0238">DNA-binding</keyword>
<dbReference type="SUPFAM" id="SSF47413">
    <property type="entry name" value="lambda repressor-like DNA-binding domains"/>
    <property type="match status" value="1"/>
</dbReference>
<evidence type="ECO:0000256" key="1">
    <source>
        <dbReference type="ARBA" id="ARBA00022491"/>
    </source>
</evidence>
<dbReference type="GO" id="GO:0003700">
    <property type="term" value="F:DNA-binding transcription factor activity"/>
    <property type="evidence" value="ECO:0007669"/>
    <property type="project" value="TreeGrafter"/>
</dbReference>
<dbReference type="InterPro" id="IPR046335">
    <property type="entry name" value="LacI/GalR-like_sensor"/>
</dbReference>
<dbReference type="PROSITE" id="PS00356">
    <property type="entry name" value="HTH_LACI_1"/>
    <property type="match status" value="1"/>
</dbReference>
<sequence length="354" mass="37461">MGRRRVTLADVAEASGVSATTASLVLSGRARELRISEEAERRVKATAHELGYRRNTLSVGLRTGRSQTIGFVSDTVASSDLAGGMIEGAVEAAHRRGFLVFVGESGGDPAVERALVEAMHDRRVDGIVFAAMYTRAVALPDGLHDGPAVLLNATAAGRSAVHSVLPDEIGAGRSAAQVVVAAGHRTGVHLIGAGPGLEDIPPNSTAAVERLVGMREVFGAAGVEVVSAHRCPKWMPEDGYAATREVLRRHRPRALVCFNDRLAFGAYQALAEAGLSVPDDVSVIGFDDHPIASWLRPRLTTVALPHHDMGVRAVEVLLGLFERRRRANRIPVVHRVPMPVRAGGSVAPPRAGNA</sequence>
<dbReference type="InterPro" id="IPR010982">
    <property type="entry name" value="Lambda_DNA-bd_dom_sf"/>
</dbReference>
<dbReference type="SMART" id="SM00354">
    <property type="entry name" value="HTH_LACI"/>
    <property type="match status" value="1"/>
</dbReference>
<name>A0A495X1J2_9PSEU</name>
<protein>
    <submittedName>
        <fullName evidence="6">LacI family transcriptional regulator</fullName>
    </submittedName>
</protein>
<organism evidence="6 7">
    <name type="scientific">Saccharothrix variisporea</name>
    <dbReference type="NCBI Taxonomy" id="543527"/>
    <lineage>
        <taxon>Bacteria</taxon>
        <taxon>Bacillati</taxon>
        <taxon>Actinomycetota</taxon>
        <taxon>Actinomycetes</taxon>
        <taxon>Pseudonocardiales</taxon>
        <taxon>Pseudonocardiaceae</taxon>
        <taxon>Saccharothrix</taxon>
    </lineage>
</organism>
<keyword evidence="7" id="KW-1185">Reference proteome</keyword>
<evidence type="ECO:0000256" key="2">
    <source>
        <dbReference type="ARBA" id="ARBA00023015"/>
    </source>
</evidence>
<evidence type="ECO:0000259" key="5">
    <source>
        <dbReference type="PROSITE" id="PS50932"/>
    </source>
</evidence>
<dbReference type="InterPro" id="IPR000843">
    <property type="entry name" value="HTH_LacI"/>
</dbReference>
<evidence type="ECO:0000256" key="3">
    <source>
        <dbReference type="ARBA" id="ARBA00023125"/>
    </source>
</evidence>
<dbReference type="PANTHER" id="PTHR30146">
    <property type="entry name" value="LACI-RELATED TRANSCRIPTIONAL REPRESSOR"/>
    <property type="match status" value="1"/>
</dbReference>
<gene>
    <name evidence="6" type="ORF">DFJ66_1018</name>
</gene>
<evidence type="ECO:0000256" key="4">
    <source>
        <dbReference type="ARBA" id="ARBA00023163"/>
    </source>
</evidence>
<dbReference type="InterPro" id="IPR028082">
    <property type="entry name" value="Peripla_BP_I"/>
</dbReference>
<dbReference type="Gene3D" id="1.10.260.40">
    <property type="entry name" value="lambda repressor-like DNA-binding domains"/>
    <property type="match status" value="1"/>
</dbReference>
<dbReference type="CDD" id="cd01392">
    <property type="entry name" value="HTH_LacI"/>
    <property type="match status" value="1"/>
</dbReference>
<dbReference type="Proteomes" id="UP000272729">
    <property type="component" value="Unassembled WGS sequence"/>
</dbReference>
<keyword evidence="2" id="KW-0805">Transcription regulation</keyword>
<reference evidence="6 7" key="1">
    <citation type="submission" date="2018-10" db="EMBL/GenBank/DDBJ databases">
        <title>Sequencing the genomes of 1000 actinobacteria strains.</title>
        <authorList>
            <person name="Klenk H.-P."/>
        </authorList>
    </citation>
    <scope>NUCLEOTIDE SEQUENCE [LARGE SCALE GENOMIC DNA]</scope>
    <source>
        <strain evidence="6 7">DSM 43911</strain>
    </source>
</reference>
<dbReference type="Pfam" id="PF00356">
    <property type="entry name" value="LacI"/>
    <property type="match status" value="1"/>
</dbReference>
<evidence type="ECO:0000313" key="7">
    <source>
        <dbReference type="Proteomes" id="UP000272729"/>
    </source>
</evidence>
<dbReference type="SUPFAM" id="SSF53822">
    <property type="entry name" value="Periplasmic binding protein-like I"/>
    <property type="match status" value="1"/>
</dbReference>
<keyword evidence="4" id="KW-0804">Transcription</keyword>
<dbReference type="Pfam" id="PF13377">
    <property type="entry name" value="Peripla_BP_3"/>
    <property type="match status" value="1"/>
</dbReference>
<proteinExistence type="predicted"/>
<comment type="caution">
    <text evidence="6">The sequence shown here is derived from an EMBL/GenBank/DDBJ whole genome shotgun (WGS) entry which is preliminary data.</text>
</comment>
<dbReference type="GO" id="GO:0000976">
    <property type="term" value="F:transcription cis-regulatory region binding"/>
    <property type="evidence" value="ECO:0007669"/>
    <property type="project" value="TreeGrafter"/>
</dbReference>
<dbReference type="AlphaFoldDB" id="A0A495X1J2"/>
<dbReference type="EMBL" id="RBXR01000001">
    <property type="protein sequence ID" value="RKT67842.1"/>
    <property type="molecule type" value="Genomic_DNA"/>
</dbReference>
<dbReference type="CDD" id="cd06288">
    <property type="entry name" value="PBP1_sucrose_transcription_regulator"/>
    <property type="match status" value="1"/>
</dbReference>
<keyword evidence="1" id="KW-0678">Repressor</keyword>
<dbReference type="Gene3D" id="3.40.50.2300">
    <property type="match status" value="2"/>
</dbReference>